<dbReference type="InterPro" id="IPR013083">
    <property type="entry name" value="Znf_RING/FYVE/PHD"/>
</dbReference>
<feature type="compositionally biased region" description="Polar residues" evidence="5">
    <location>
        <begin position="170"/>
        <end position="192"/>
    </location>
</feature>
<feature type="domain" description="RING-type" evidence="6">
    <location>
        <begin position="19"/>
        <end position="59"/>
    </location>
</feature>
<accession>A0AAV8TCR9</accession>
<feature type="region of interest" description="Disordered" evidence="5">
    <location>
        <begin position="133"/>
        <end position="210"/>
    </location>
</feature>
<dbReference type="SMART" id="SM00184">
    <property type="entry name" value="RING"/>
    <property type="match status" value="1"/>
</dbReference>
<dbReference type="PROSITE" id="PS00518">
    <property type="entry name" value="ZF_RING_1"/>
    <property type="match status" value="1"/>
</dbReference>
<keyword evidence="3" id="KW-0862">Zinc</keyword>
<protein>
    <recommendedName>
        <fullName evidence="6">RING-type domain-containing protein</fullName>
    </recommendedName>
</protein>
<feature type="compositionally biased region" description="Polar residues" evidence="5">
    <location>
        <begin position="273"/>
        <end position="284"/>
    </location>
</feature>
<evidence type="ECO:0000256" key="1">
    <source>
        <dbReference type="ARBA" id="ARBA00022723"/>
    </source>
</evidence>
<dbReference type="Proteomes" id="UP001159364">
    <property type="component" value="Linkage Group LG05"/>
</dbReference>
<dbReference type="EMBL" id="JAIWQS010000005">
    <property type="protein sequence ID" value="KAJ8764606.1"/>
    <property type="molecule type" value="Genomic_DNA"/>
</dbReference>
<dbReference type="Gene3D" id="3.30.40.10">
    <property type="entry name" value="Zinc/RING finger domain, C3HC4 (zinc finger)"/>
    <property type="match status" value="1"/>
</dbReference>
<dbReference type="InterPro" id="IPR017907">
    <property type="entry name" value="Znf_RING_CS"/>
</dbReference>
<dbReference type="GO" id="GO:0008270">
    <property type="term" value="F:zinc ion binding"/>
    <property type="evidence" value="ECO:0007669"/>
    <property type="project" value="UniProtKB-KW"/>
</dbReference>
<dbReference type="SUPFAM" id="SSF57850">
    <property type="entry name" value="RING/U-box"/>
    <property type="match status" value="1"/>
</dbReference>
<evidence type="ECO:0000256" key="3">
    <source>
        <dbReference type="ARBA" id="ARBA00022833"/>
    </source>
</evidence>
<dbReference type="GO" id="GO:0004842">
    <property type="term" value="F:ubiquitin-protein transferase activity"/>
    <property type="evidence" value="ECO:0007669"/>
    <property type="project" value="InterPro"/>
</dbReference>
<evidence type="ECO:0000256" key="2">
    <source>
        <dbReference type="ARBA" id="ARBA00022771"/>
    </source>
</evidence>
<evidence type="ECO:0000313" key="7">
    <source>
        <dbReference type="EMBL" id="KAJ8764606.1"/>
    </source>
</evidence>
<feature type="compositionally biased region" description="Polar residues" evidence="5">
    <location>
        <begin position="142"/>
        <end position="152"/>
    </location>
</feature>
<keyword evidence="1" id="KW-0479">Metal-binding</keyword>
<dbReference type="PANTHER" id="PTHR46293">
    <property type="entry name" value="E3 UBIQUITIN PROTEIN LIGASE DRIP1"/>
    <property type="match status" value="1"/>
</dbReference>
<dbReference type="PANTHER" id="PTHR46293:SF3">
    <property type="entry name" value="E3 UBIQUITIN PROTEIN LIGASE DRIPH-RELATED"/>
    <property type="match status" value="1"/>
</dbReference>
<evidence type="ECO:0000259" key="6">
    <source>
        <dbReference type="PROSITE" id="PS50089"/>
    </source>
</evidence>
<organism evidence="7 8">
    <name type="scientific">Erythroxylum novogranatense</name>
    <dbReference type="NCBI Taxonomy" id="1862640"/>
    <lineage>
        <taxon>Eukaryota</taxon>
        <taxon>Viridiplantae</taxon>
        <taxon>Streptophyta</taxon>
        <taxon>Embryophyta</taxon>
        <taxon>Tracheophyta</taxon>
        <taxon>Spermatophyta</taxon>
        <taxon>Magnoliopsida</taxon>
        <taxon>eudicotyledons</taxon>
        <taxon>Gunneridae</taxon>
        <taxon>Pentapetalae</taxon>
        <taxon>rosids</taxon>
        <taxon>fabids</taxon>
        <taxon>Malpighiales</taxon>
        <taxon>Erythroxylaceae</taxon>
        <taxon>Erythroxylum</taxon>
    </lineage>
</organism>
<dbReference type="InterPro" id="IPR001841">
    <property type="entry name" value="Znf_RING"/>
</dbReference>
<name>A0AAV8TCR9_9ROSI</name>
<dbReference type="InterPro" id="IPR044807">
    <property type="entry name" value="DRIP1-like"/>
</dbReference>
<dbReference type="PROSITE" id="PS50089">
    <property type="entry name" value="ZF_RING_2"/>
    <property type="match status" value="1"/>
</dbReference>
<dbReference type="CDD" id="cd16525">
    <property type="entry name" value="RING-HC_PCGF"/>
    <property type="match status" value="1"/>
</dbReference>
<gene>
    <name evidence="7" type="ORF">K2173_006478</name>
</gene>
<dbReference type="Pfam" id="PF13923">
    <property type="entry name" value="zf-C3HC4_2"/>
    <property type="match status" value="1"/>
</dbReference>
<evidence type="ECO:0000256" key="5">
    <source>
        <dbReference type="SAM" id="MobiDB-lite"/>
    </source>
</evidence>
<dbReference type="AlphaFoldDB" id="A0AAV8TCR9"/>
<sequence>MLSQVVMVQREKLAACMTCPLCNKLFRDATTISECLHTFCRKCIYKKISDEEWDSCPICGIELGCAPLEKLRADHNLQDLRTKFFSSKSQMAKAPTVDSSISETVALAPLPARRKERSLSSLVVGAPKVLAKSVPTGRRSKSFTSKSPASQGSPPPVEEPVNKLDDLEDSLSSPETLNKLTKTKRQNSSTNESSKRCVRNKCDEDNNEPCEKNIDLWKPLKCLVEAASKTKSTDTDLQEIPVQMEPPESQESNSKVLKAKVMDPATKSKVNGDENSSIISQSGSIRPRRSRQKRPPVSEDLHIPAQALVGASSKCDRRFTPIWFSLVASDDQEGCPPLPQISSCYLRVKDGCLPVSSVKKYIAQKLGLASEAEVEISLSGRPVLPTMQLKNLVDWWLQMTPASEKIQTTVGSSAKDFMMVLSYGRKAQPQ</sequence>
<feature type="compositionally biased region" description="Basic and acidic residues" evidence="5">
    <location>
        <begin position="200"/>
        <end position="210"/>
    </location>
</feature>
<comment type="caution">
    <text evidence="7">The sequence shown here is derived from an EMBL/GenBank/DDBJ whole genome shotgun (WGS) entry which is preliminary data.</text>
</comment>
<evidence type="ECO:0000256" key="4">
    <source>
        <dbReference type="PROSITE-ProRule" id="PRU00175"/>
    </source>
</evidence>
<proteinExistence type="predicted"/>
<keyword evidence="2 4" id="KW-0863">Zinc-finger</keyword>
<feature type="region of interest" description="Disordered" evidence="5">
    <location>
        <begin position="229"/>
        <end position="301"/>
    </location>
</feature>
<reference evidence="7 8" key="1">
    <citation type="submission" date="2021-09" db="EMBL/GenBank/DDBJ databases">
        <title>Genomic insights and catalytic innovation underlie evolution of tropane alkaloids biosynthesis.</title>
        <authorList>
            <person name="Wang Y.-J."/>
            <person name="Tian T."/>
            <person name="Huang J.-P."/>
            <person name="Huang S.-X."/>
        </authorList>
    </citation>
    <scope>NUCLEOTIDE SEQUENCE [LARGE SCALE GENOMIC DNA]</scope>
    <source>
        <strain evidence="7">KIB-2018</strain>
        <tissue evidence="7">Leaf</tissue>
    </source>
</reference>
<evidence type="ECO:0000313" key="8">
    <source>
        <dbReference type="Proteomes" id="UP001159364"/>
    </source>
</evidence>
<keyword evidence="8" id="KW-1185">Reference proteome</keyword>